<dbReference type="CDD" id="cd23767">
    <property type="entry name" value="IQCD"/>
    <property type="match status" value="1"/>
</dbReference>
<feature type="compositionally biased region" description="Polar residues" evidence="4">
    <location>
        <begin position="478"/>
        <end position="487"/>
    </location>
</feature>
<evidence type="ECO:0000256" key="2">
    <source>
        <dbReference type="ARBA" id="ARBA00022737"/>
    </source>
</evidence>
<proteinExistence type="predicted"/>
<sequence length="871" mass="97052">MRISDASHHLKKTSLWDYGNQADAEDVLTSPDILSKATATIRASLGVNNPETIWRSLGRHLEKQLMQLKAVNITSFGAFGLSQSNDLVFVQDPVFLRMTRLCLASRKRGNLVAPALGPSEHVEDIDVNGLAAEYLHNCSKDLAKTVISSVFAWVTAWAKDGQQMRLSFLPVGEWICDGESVDFRFSESFRTEVALRKADKDKQEAGVAEIAGGDGDSMNNNQFDNQEPLGDQIMCPPHSPRGSTGSEKLDCNTAKGNIAVDTSSAAAKAAAIQSTSPTGRSRYKLRAPTFSSIAKQLPPHGQRRKKRTDSSVEVMSSNSKAKTGTKKKPSAGGRGVTRAAKQVGSVSPKLDPIEFDSETEEIIAAINNIRPGTASTCSVRPCKGAGVVNVDEMIKHYDVGVLPQVREGKQSKLEALKAFLQEWGFVCNSTGSTITFDAFVRYYQNVSVCISSDADFELLMHQTWRLPEERQDAENEPPSRTNGKNETLNGVETANIEKDTHPSKAWSYLRALLLFPERYQTGISSWPTLDNMCRRLGANRVLGDGNEIMNIKAFAHSLATLDKRLTQKDAYDLSCFVADHCAPSLDDSDTIVLSSLYRLLTTSWNEQATSDAVDYNYVEYYASKAIERLLARVNGFQTGSSHAERQSAVGLNTLEKWLHSSCSNGESLLMKYELRSALMKVGLDIGYQDLDYLFAYFDADHLGFINYLTLLEALRSPSNMLPKMSGHQEKPSTHVEAKPVDDSPFQQPIYAAAPQTTARRRRQAAAREPQLDFRRRNLIHRAIWDQTRKNEMSDTSDRFGKLEIERRRRYRAAQSIQTTFRAFRARQIAAQLRRKAAARTYRFNTLAKEHQQRLAKKMKANRTVLPTAYGF</sequence>
<dbReference type="EMBL" id="JH159181">
    <property type="protein sequence ID" value="EGZ04508.1"/>
    <property type="molecule type" value="Genomic_DNA"/>
</dbReference>
<evidence type="ECO:0000256" key="3">
    <source>
        <dbReference type="ARBA" id="ARBA00022837"/>
    </source>
</evidence>
<keyword evidence="7" id="KW-1185">Reference proteome</keyword>
<dbReference type="PANTHER" id="PTHR34524">
    <property type="entry name" value="CALCYPHOSIN"/>
    <property type="match status" value="1"/>
</dbReference>
<feature type="region of interest" description="Disordered" evidence="4">
    <location>
        <begin position="271"/>
        <end position="343"/>
    </location>
</feature>
<organism evidence="6 7">
    <name type="scientific">Phytophthora sojae (strain P6497)</name>
    <name type="common">Soybean stem and root rot agent</name>
    <name type="synonym">Phytophthora megasperma f. sp. glycines</name>
    <dbReference type="NCBI Taxonomy" id="1094619"/>
    <lineage>
        <taxon>Eukaryota</taxon>
        <taxon>Sar</taxon>
        <taxon>Stramenopiles</taxon>
        <taxon>Oomycota</taxon>
        <taxon>Peronosporomycetes</taxon>
        <taxon>Peronosporales</taxon>
        <taxon>Peronosporaceae</taxon>
        <taxon>Phytophthora</taxon>
    </lineage>
</organism>
<dbReference type="GO" id="GO:0046872">
    <property type="term" value="F:metal ion binding"/>
    <property type="evidence" value="ECO:0007669"/>
    <property type="project" value="UniProtKB-KW"/>
</dbReference>
<dbReference type="RefSeq" id="XP_009540061.1">
    <property type="nucleotide sequence ID" value="XM_009541766.1"/>
</dbReference>
<dbReference type="KEGG" id="psoj:PHYSODRAFT_343222"/>
<dbReference type="PROSITE" id="PS50096">
    <property type="entry name" value="IQ"/>
    <property type="match status" value="1"/>
</dbReference>
<dbReference type="Gene3D" id="1.10.238.10">
    <property type="entry name" value="EF-hand"/>
    <property type="match status" value="1"/>
</dbReference>
<evidence type="ECO:0000259" key="5">
    <source>
        <dbReference type="Pfam" id="PF14908"/>
    </source>
</evidence>
<dbReference type="InterPro" id="IPR011992">
    <property type="entry name" value="EF-hand-dom_pair"/>
</dbReference>
<dbReference type="SUPFAM" id="SSF47473">
    <property type="entry name" value="EF-hand"/>
    <property type="match status" value="1"/>
</dbReference>
<dbReference type="Proteomes" id="UP000002640">
    <property type="component" value="Unassembled WGS sequence"/>
</dbReference>
<evidence type="ECO:0000256" key="1">
    <source>
        <dbReference type="ARBA" id="ARBA00022723"/>
    </source>
</evidence>
<dbReference type="InterPro" id="IPR028034">
    <property type="entry name" value="HU-CCDC81"/>
</dbReference>
<keyword evidence="3" id="KW-0106">Calcium</keyword>
<protein>
    <recommendedName>
        <fullName evidence="5">CCDC81 HU domain-containing protein</fullName>
    </recommendedName>
</protein>
<dbReference type="InParanoid" id="G5AJ10"/>
<evidence type="ECO:0000313" key="7">
    <source>
        <dbReference type="Proteomes" id="UP000002640"/>
    </source>
</evidence>
<dbReference type="Pfam" id="PF14908">
    <property type="entry name" value="HU-CCDC81_euk_1"/>
    <property type="match status" value="1"/>
</dbReference>
<dbReference type="OMA" id="GEWICDG"/>
<evidence type="ECO:0000313" key="6">
    <source>
        <dbReference type="EMBL" id="EGZ04508.1"/>
    </source>
</evidence>
<feature type="domain" description="CCDC81 HU" evidence="5">
    <location>
        <begin position="39"/>
        <end position="88"/>
    </location>
</feature>
<evidence type="ECO:0000256" key="4">
    <source>
        <dbReference type="SAM" id="MobiDB-lite"/>
    </source>
</evidence>
<reference evidence="6 7" key="1">
    <citation type="journal article" date="2006" name="Science">
        <title>Phytophthora genome sequences uncover evolutionary origins and mechanisms of pathogenesis.</title>
        <authorList>
            <person name="Tyler B.M."/>
            <person name="Tripathy S."/>
            <person name="Zhang X."/>
            <person name="Dehal P."/>
            <person name="Jiang R.H."/>
            <person name="Aerts A."/>
            <person name="Arredondo F.D."/>
            <person name="Baxter L."/>
            <person name="Bensasson D."/>
            <person name="Beynon J.L."/>
            <person name="Chapman J."/>
            <person name="Damasceno C.M."/>
            <person name="Dorrance A.E."/>
            <person name="Dou D."/>
            <person name="Dickerman A.W."/>
            <person name="Dubchak I.L."/>
            <person name="Garbelotto M."/>
            <person name="Gijzen M."/>
            <person name="Gordon S.G."/>
            <person name="Govers F."/>
            <person name="Grunwald N.J."/>
            <person name="Huang W."/>
            <person name="Ivors K.L."/>
            <person name="Jones R.W."/>
            <person name="Kamoun S."/>
            <person name="Krampis K."/>
            <person name="Lamour K.H."/>
            <person name="Lee M.K."/>
            <person name="McDonald W.H."/>
            <person name="Medina M."/>
            <person name="Meijer H.J."/>
            <person name="Nordberg E.K."/>
            <person name="Maclean D.J."/>
            <person name="Ospina-Giraldo M.D."/>
            <person name="Morris P.F."/>
            <person name="Phuntumart V."/>
            <person name="Putnam N.H."/>
            <person name="Rash S."/>
            <person name="Rose J.K."/>
            <person name="Sakihama Y."/>
            <person name="Salamov A.A."/>
            <person name="Savidor A."/>
            <person name="Scheuring C.F."/>
            <person name="Smith B.M."/>
            <person name="Sobral B.W."/>
            <person name="Terry A."/>
            <person name="Torto-Alalibo T.A."/>
            <person name="Win J."/>
            <person name="Xu Z."/>
            <person name="Zhang H."/>
            <person name="Grigoriev I.V."/>
            <person name="Rokhsar D.S."/>
            <person name="Boore J.L."/>
        </authorList>
    </citation>
    <scope>NUCLEOTIDE SEQUENCE [LARGE SCALE GENOMIC DNA]</scope>
    <source>
        <strain evidence="6 7">P6497</strain>
    </source>
</reference>
<dbReference type="PANTHER" id="PTHR34524:SF6">
    <property type="entry name" value="CALCYPHOSINE LIKE"/>
    <property type="match status" value="1"/>
</dbReference>
<feature type="region of interest" description="Disordered" evidence="4">
    <location>
        <begin position="468"/>
        <end position="487"/>
    </location>
</feature>
<keyword evidence="2" id="KW-0677">Repeat</keyword>
<gene>
    <name evidence="6" type="ORF">PHYSODRAFT_343222</name>
</gene>
<dbReference type="GeneID" id="20648488"/>
<dbReference type="AlphaFoldDB" id="G5AJ10"/>
<keyword evidence="1" id="KW-0479">Metal-binding</keyword>
<name>G5AJ10_PHYSP</name>
<accession>G5AJ10</accession>
<feature type="compositionally biased region" description="Polar residues" evidence="4">
    <location>
        <begin position="311"/>
        <end position="322"/>
    </location>
</feature>
<dbReference type="InterPro" id="IPR051581">
    <property type="entry name" value="Ca-bind"/>
</dbReference>